<dbReference type="Gene3D" id="2.40.30.10">
    <property type="entry name" value="Translation factors"/>
    <property type="match status" value="1"/>
</dbReference>
<protein>
    <submittedName>
        <fullName evidence="1">Uncharacterized protein</fullName>
    </submittedName>
</protein>
<dbReference type="GeneID" id="64662194"/>
<comment type="caution">
    <text evidence="1">The sequence shown here is derived from an EMBL/GenBank/DDBJ whole genome shotgun (WGS) entry which is preliminary data.</text>
</comment>
<dbReference type="Proteomes" id="UP001195769">
    <property type="component" value="Unassembled WGS sequence"/>
</dbReference>
<sequence>MPLAADIGALADGRNHEAGKHHCLQNNLQLSAKKPIVALVHGGRVHLSIPVRDFASHHRLAVVRSFDVNTHGAEIDEVKCGVAGGSVLIDVLRTRARS</sequence>
<organism evidence="1 2">
    <name type="scientific">Suillus fuscotomentosus</name>
    <dbReference type="NCBI Taxonomy" id="1912939"/>
    <lineage>
        <taxon>Eukaryota</taxon>
        <taxon>Fungi</taxon>
        <taxon>Dikarya</taxon>
        <taxon>Basidiomycota</taxon>
        <taxon>Agaricomycotina</taxon>
        <taxon>Agaricomycetes</taxon>
        <taxon>Agaricomycetidae</taxon>
        <taxon>Boletales</taxon>
        <taxon>Suillineae</taxon>
        <taxon>Suillaceae</taxon>
        <taxon>Suillus</taxon>
    </lineage>
</organism>
<evidence type="ECO:0000313" key="2">
    <source>
        <dbReference type="Proteomes" id="UP001195769"/>
    </source>
</evidence>
<dbReference type="SUPFAM" id="SSF50447">
    <property type="entry name" value="Translation proteins"/>
    <property type="match status" value="1"/>
</dbReference>
<proteinExistence type="predicted"/>
<accession>A0AAD4DZH7</accession>
<dbReference type="AlphaFoldDB" id="A0AAD4DZH7"/>
<evidence type="ECO:0000313" key="1">
    <source>
        <dbReference type="EMBL" id="KAG1895488.1"/>
    </source>
</evidence>
<keyword evidence="2" id="KW-1185">Reference proteome</keyword>
<gene>
    <name evidence="1" type="ORF">F5891DRAFT_1194203</name>
</gene>
<name>A0AAD4DZH7_9AGAM</name>
<dbReference type="EMBL" id="JABBWK010000066">
    <property type="protein sequence ID" value="KAG1895488.1"/>
    <property type="molecule type" value="Genomic_DNA"/>
</dbReference>
<dbReference type="RefSeq" id="XP_041221064.1">
    <property type="nucleotide sequence ID" value="XM_041367896.1"/>
</dbReference>
<reference evidence="1" key="1">
    <citation type="journal article" date="2020" name="New Phytol.">
        <title>Comparative genomics reveals dynamic genome evolution in host specialist ectomycorrhizal fungi.</title>
        <authorList>
            <person name="Lofgren L.A."/>
            <person name="Nguyen N.H."/>
            <person name="Vilgalys R."/>
            <person name="Ruytinx J."/>
            <person name="Liao H.L."/>
            <person name="Branco S."/>
            <person name="Kuo A."/>
            <person name="LaButti K."/>
            <person name="Lipzen A."/>
            <person name="Andreopoulos W."/>
            <person name="Pangilinan J."/>
            <person name="Riley R."/>
            <person name="Hundley H."/>
            <person name="Na H."/>
            <person name="Barry K."/>
            <person name="Grigoriev I.V."/>
            <person name="Stajich J.E."/>
            <person name="Kennedy P.G."/>
        </authorList>
    </citation>
    <scope>NUCLEOTIDE SEQUENCE</scope>
    <source>
        <strain evidence="1">FC203</strain>
    </source>
</reference>
<dbReference type="InterPro" id="IPR009000">
    <property type="entry name" value="Transl_B-barrel_sf"/>
</dbReference>